<dbReference type="Proteomes" id="UP000037997">
    <property type="component" value="Unassembled WGS sequence"/>
</dbReference>
<evidence type="ECO:0000313" key="2">
    <source>
        <dbReference type="Proteomes" id="UP000037997"/>
    </source>
</evidence>
<protein>
    <submittedName>
        <fullName evidence="1">Uncharacterized protein</fullName>
    </submittedName>
</protein>
<sequence>MAIESIKYDQNNVELIVKNIIEEGNKNLQSIMKTIQPIVREEFDNNRITESLYANVYLGALQTAMQFAYSATQAEQSMKFQLSQINEMQQATKDNRLIKSGEFYSNIIGMALSNNTAVSENLYEGYFNTINTLLSGGSNGTSI</sequence>
<name>A0A0N1EAE0_9HELI</name>
<evidence type="ECO:0000313" key="1">
    <source>
        <dbReference type="EMBL" id="KPH53286.1"/>
    </source>
</evidence>
<organism evidence="1 2">
    <name type="scientific">Helicobacter pullorum</name>
    <dbReference type="NCBI Taxonomy" id="35818"/>
    <lineage>
        <taxon>Bacteria</taxon>
        <taxon>Pseudomonadati</taxon>
        <taxon>Campylobacterota</taxon>
        <taxon>Epsilonproteobacteria</taxon>
        <taxon>Campylobacterales</taxon>
        <taxon>Helicobacteraceae</taxon>
        <taxon>Helicobacter</taxon>
    </lineage>
</organism>
<dbReference type="PATRIC" id="fig|35818.11.peg.195"/>
<dbReference type="AlphaFoldDB" id="A0A0N1EAE0"/>
<accession>A0A0N1EAE0</accession>
<reference evidence="1 2" key="1">
    <citation type="submission" date="2014-06" db="EMBL/GenBank/DDBJ databases">
        <title>Helicobacter pullorum isolates in fresh chicken meat - phenotypic and genotypic features.</title>
        <authorList>
            <person name="Borges V."/>
            <person name="Santos A."/>
            <person name="Correia C.B."/>
            <person name="Saraiva M."/>
            <person name="Menard A."/>
            <person name="Vieira L."/>
            <person name="Sampaio D.A."/>
            <person name="Gomes J.P."/>
            <person name="Oleastro M."/>
        </authorList>
    </citation>
    <scope>NUCLEOTIDE SEQUENCE [LARGE SCALE GENOMIC DNA]</scope>
    <source>
        <strain evidence="1 2">229334/12</strain>
    </source>
</reference>
<gene>
    <name evidence="1" type="ORF">HPU229334_00995</name>
</gene>
<proteinExistence type="predicted"/>
<dbReference type="EMBL" id="JNOC01000134">
    <property type="protein sequence ID" value="KPH53286.1"/>
    <property type="molecule type" value="Genomic_DNA"/>
</dbReference>
<dbReference type="RefSeq" id="WP_054198779.1">
    <property type="nucleotide sequence ID" value="NZ_JNOC01000134.1"/>
</dbReference>
<comment type="caution">
    <text evidence="1">The sequence shown here is derived from an EMBL/GenBank/DDBJ whole genome shotgun (WGS) entry which is preliminary data.</text>
</comment>